<gene>
    <name evidence="2" type="ORF">OIU74_012104</name>
</gene>
<evidence type="ECO:0000313" key="3">
    <source>
        <dbReference type="Proteomes" id="UP001151752"/>
    </source>
</evidence>
<organism evidence="2 3">
    <name type="scientific">Salix koriyanagi</name>
    <dbReference type="NCBI Taxonomy" id="2511006"/>
    <lineage>
        <taxon>Eukaryota</taxon>
        <taxon>Viridiplantae</taxon>
        <taxon>Streptophyta</taxon>
        <taxon>Embryophyta</taxon>
        <taxon>Tracheophyta</taxon>
        <taxon>Spermatophyta</taxon>
        <taxon>Magnoliopsida</taxon>
        <taxon>eudicotyledons</taxon>
        <taxon>Gunneridae</taxon>
        <taxon>Pentapetalae</taxon>
        <taxon>rosids</taxon>
        <taxon>fabids</taxon>
        <taxon>Malpighiales</taxon>
        <taxon>Salicaceae</taxon>
        <taxon>Saliceae</taxon>
        <taxon>Salix</taxon>
    </lineage>
</organism>
<sequence length="167" mass="18810">MGTSSAAEKSEEELQREIDELHRQQRQISERLRDPRGLRRGGFSAAASAAPRNFASNGARNRGFVRPADRNDIEEQPPAKRRLLSAVVKVEEDGEIVEDPARAEDVKMQQLTEGGNVDPAIETQGDLKPTMLRQSGWPRRDVNERVVKRVNVESCLVKEGVFCWFDL</sequence>
<dbReference type="GO" id="GO:0071013">
    <property type="term" value="C:catalytic step 2 spliceosome"/>
    <property type="evidence" value="ECO:0007669"/>
    <property type="project" value="TreeGrafter"/>
</dbReference>
<dbReference type="InterPro" id="IPR039853">
    <property type="entry name" value="Pinin"/>
</dbReference>
<feature type="compositionally biased region" description="Low complexity" evidence="1">
    <location>
        <begin position="41"/>
        <end position="57"/>
    </location>
</feature>
<comment type="caution">
    <text evidence="2">The sequence shown here is derived from an EMBL/GenBank/DDBJ whole genome shotgun (WGS) entry which is preliminary data.</text>
</comment>
<dbReference type="AlphaFoldDB" id="A0A9Q0Q5Y7"/>
<dbReference type="Proteomes" id="UP001151752">
    <property type="component" value="Chromosome 1"/>
</dbReference>
<reference evidence="2" key="1">
    <citation type="submission" date="2022-11" db="EMBL/GenBank/DDBJ databases">
        <authorList>
            <person name="Hyden B.L."/>
            <person name="Feng K."/>
            <person name="Yates T."/>
            <person name="Jawdy S."/>
            <person name="Smart L.B."/>
            <person name="Muchero W."/>
        </authorList>
    </citation>
    <scope>NUCLEOTIDE SEQUENCE</scope>
    <source>
        <tissue evidence="2">Shoot tip</tissue>
    </source>
</reference>
<evidence type="ECO:0000256" key="1">
    <source>
        <dbReference type="SAM" id="MobiDB-lite"/>
    </source>
</evidence>
<proteinExistence type="predicted"/>
<accession>A0A9Q0Q5Y7</accession>
<feature type="compositionally biased region" description="Basic and acidic residues" evidence="1">
    <location>
        <begin position="21"/>
        <end position="37"/>
    </location>
</feature>
<name>A0A9Q0Q5Y7_9ROSI</name>
<dbReference type="PANTHER" id="PTHR12707:SF0">
    <property type="entry name" value="PININ"/>
    <property type="match status" value="1"/>
</dbReference>
<protein>
    <submittedName>
        <fullName evidence="2">PINN</fullName>
    </submittedName>
</protein>
<feature type="region of interest" description="Disordered" evidence="1">
    <location>
        <begin position="21"/>
        <end position="76"/>
    </location>
</feature>
<dbReference type="EMBL" id="JAPFFM010000016">
    <property type="protein sequence ID" value="KAJ6700688.1"/>
    <property type="molecule type" value="Genomic_DNA"/>
</dbReference>
<keyword evidence="3" id="KW-1185">Reference proteome</keyword>
<dbReference type="PANTHER" id="PTHR12707">
    <property type="entry name" value="PINN"/>
    <property type="match status" value="1"/>
</dbReference>
<reference evidence="2" key="2">
    <citation type="journal article" date="2023" name="Int. J. Mol. Sci.">
        <title>De Novo Assembly and Annotation of 11 Diverse Shrub Willow (Salix) Genomes Reveals Novel Gene Organization in Sex-Linked Regions.</title>
        <authorList>
            <person name="Hyden B."/>
            <person name="Feng K."/>
            <person name="Yates T.B."/>
            <person name="Jawdy S."/>
            <person name="Cereghino C."/>
            <person name="Smart L.B."/>
            <person name="Muchero W."/>
        </authorList>
    </citation>
    <scope>NUCLEOTIDE SEQUENCE</scope>
    <source>
        <tissue evidence="2">Shoot tip</tissue>
    </source>
</reference>
<evidence type="ECO:0000313" key="2">
    <source>
        <dbReference type="EMBL" id="KAJ6700688.1"/>
    </source>
</evidence>